<reference evidence="1" key="1">
    <citation type="submission" date="2018-02" db="EMBL/GenBank/DDBJ databases">
        <title>Rhizophora mucronata_Transcriptome.</title>
        <authorList>
            <person name="Meera S.P."/>
            <person name="Sreeshan A."/>
            <person name="Augustine A."/>
        </authorList>
    </citation>
    <scope>NUCLEOTIDE SEQUENCE</scope>
    <source>
        <tissue evidence="1">Leaf</tissue>
    </source>
</reference>
<dbReference type="EMBL" id="GGEC01065574">
    <property type="protein sequence ID" value="MBX46058.1"/>
    <property type="molecule type" value="Transcribed_RNA"/>
</dbReference>
<proteinExistence type="predicted"/>
<protein>
    <submittedName>
        <fullName evidence="1">Uncharacterized protein</fullName>
    </submittedName>
</protein>
<name>A0A2P2NU76_RHIMU</name>
<accession>A0A2P2NU76</accession>
<dbReference type="AlphaFoldDB" id="A0A2P2NU76"/>
<sequence>MLSAIWSSVRQRPCFSFSTSPLPLPTPMKDPSKSL</sequence>
<organism evidence="1">
    <name type="scientific">Rhizophora mucronata</name>
    <name type="common">Asiatic mangrove</name>
    <dbReference type="NCBI Taxonomy" id="61149"/>
    <lineage>
        <taxon>Eukaryota</taxon>
        <taxon>Viridiplantae</taxon>
        <taxon>Streptophyta</taxon>
        <taxon>Embryophyta</taxon>
        <taxon>Tracheophyta</taxon>
        <taxon>Spermatophyta</taxon>
        <taxon>Magnoliopsida</taxon>
        <taxon>eudicotyledons</taxon>
        <taxon>Gunneridae</taxon>
        <taxon>Pentapetalae</taxon>
        <taxon>rosids</taxon>
        <taxon>fabids</taxon>
        <taxon>Malpighiales</taxon>
        <taxon>Rhizophoraceae</taxon>
        <taxon>Rhizophora</taxon>
    </lineage>
</organism>
<evidence type="ECO:0000313" key="1">
    <source>
        <dbReference type="EMBL" id="MBX46058.1"/>
    </source>
</evidence>